<proteinExistence type="inferred from homology"/>
<dbReference type="InterPro" id="IPR005743">
    <property type="entry name" value="GyrA"/>
</dbReference>
<dbReference type="GO" id="GO:0006261">
    <property type="term" value="P:DNA-templated DNA replication"/>
    <property type="evidence" value="ECO:0007669"/>
    <property type="project" value="UniProtKB-UniRule"/>
</dbReference>
<dbReference type="InterPro" id="IPR050220">
    <property type="entry name" value="Type_II_DNA_Topoisomerases"/>
</dbReference>
<evidence type="ECO:0000256" key="7">
    <source>
        <dbReference type="ARBA" id="ARBA00023235"/>
    </source>
</evidence>
<dbReference type="InterPro" id="IPR013760">
    <property type="entry name" value="Topo_IIA-like_dom_sf"/>
</dbReference>
<comment type="function">
    <text evidence="8">A type II topoisomerase that negatively supercoils closed circular double-stranded (ds) DNA in an ATP-dependent manner to modulate DNA topology and maintain chromosomes in an underwound state. Negative supercoiling favors strand separation, and DNA replication, transcription, recombination and repair, all of which involve strand separation. Also able to catalyze the interconversion of other topological isomers of dsDNA rings, including catenanes and knotted rings. Type II topoisomerases break and join 2 DNA strands simultaneously in an ATP-dependent manner.</text>
</comment>
<dbReference type="FunFam" id="3.30.1360.40:FF:000002">
    <property type="entry name" value="DNA gyrase subunit A"/>
    <property type="match status" value="1"/>
</dbReference>
<dbReference type="NCBIfam" id="TIGR01063">
    <property type="entry name" value="gyrA"/>
    <property type="match status" value="1"/>
</dbReference>
<dbReference type="GO" id="GO:0005694">
    <property type="term" value="C:chromosome"/>
    <property type="evidence" value="ECO:0007669"/>
    <property type="project" value="InterPro"/>
</dbReference>
<reference evidence="11 12" key="1">
    <citation type="journal article" date="2002" name="Nucleic Acids Res.">
        <title>The complete genomic sequence of Mycoplasma penetrans, an intracellular bacterial pathogen in humans.</title>
        <authorList>
            <person name="Sasaki Y."/>
            <person name="Ishikawa J."/>
            <person name="Yamashita A."/>
            <person name="Oshima K."/>
            <person name="Kenri T."/>
            <person name="Furuya K."/>
            <person name="Yoshino C."/>
            <person name="Horino A."/>
            <person name="Shiba T."/>
            <person name="Sasaki T."/>
            <person name="Hattori M."/>
        </authorList>
    </citation>
    <scope>NUCLEOTIDE SEQUENCE [LARGE SCALE GENOMIC DNA]</scope>
    <source>
        <strain evidence="11 12">HF-2</strain>
    </source>
</reference>
<evidence type="ECO:0000256" key="9">
    <source>
        <dbReference type="PROSITE-ProRule" id="PRU01384"/>
    </source>
</evidence>
<keyword evidence="12" id="KW-1185">Reference proteome</keyword>
<dbReference type="RefSeq" id="WP_011076830.1">
    <property type="nucleotide sequence ID" value="NC_004432.1"/>
</dbReference>
<dbReference type="GO" id="GO:0009330">
    <property type="term" value="C:DNA topoisomerase type II (double strand cut, ATP-hydrolyzing) complex"/>
    <property type="evidence" value="ECO:0007669"/>
    <property type="project" value="TreeGrafter"/>
</dbReference>
<name>Q8EX46_MALP2</name>
<dbReference type="PROSITE" id="PS52040">
    <property type="entry name" value="TOPO_IIA"/>
    <property type="match status" value="1"/>
</dbReference>
<keyword evidence="6 8" id="KW-0238">DNA-binding</keyword>
<dbReference type="InParanoid" id="Q8EX46"/>
<dbReference type="GO" id="GO:0003677">
    <property type="term" value="F:DNA binding"/>
    <property type="evidence" value="ECO:0007669"/>
    <property type="project" value="UniProtKB-UniRule"/>
</dbReference>
<dbReference type="FunFam" id="1.10.268.10:FF:000001">
    <property type="entry name" value="DNA gyrase subunit A"/>
    <property type="match status" value="1"/>
</dbReference>
<dbReference type="HOGENOM" id="CLU_002977_6_1_14"/>
<dbReference type="Proteomes" id="UP000002522">
    <property type="component" value="Chromosome"/>
</dbReference>
<dbReference type="InterPro" id="IPR013758">
    <property type="entry name" value="Topo_IIA_A/C_ab"/>
</dbReference>
<dbReference type="SUPFAM" id="SSF101904">
    <property type="entry name" value="GyrA/ParC C-terminal domain-like"/>
    <property type="match status" value="1"/>
</dbReference>
<evidence type="ECO:0000256" key="3">
    <source>
        <dbReference type="ARBA" id="ARBA00022741"/>
    </source>
</evidence>
<comment type="similarity">
    <text evidence="2 8">Belongs to the type II topoisomerase GyrA/ParC subunit family.</text>
</comment>
<keyword evidence="5 8" id="KW-0799">Topoisomerase</keyword>
<dbReference type="PANTHER" id="PTHR43493">
    <property type="entry name" value="DNA GYRASE/TOPOISOMERASE SUBUNIT A"/>
    <property type="match status" value="1"/>
</dbReference>
<evidence type="ECO:0000313" key="12">
    <source>
        <dbReference type="Proteomes" id="UP000002522"/>
    </source>
</evidence>
<dbReference type="Gene3D" id="3.90.199.10">
    <property type="entry name" value="Topoisomerase II, domain 5"/>
    <property type="match status" value="1"/>
</dbReference>
<evidence type="ECO:0000313" key="11">
    <source>
        <dbReference type="EMBL" id="BAC43794.1"/>
    </source>
</evidence>
<dbReference type="EC" id="5.6.2.2" evidence="8"/>
<feature type="active site" description="O-(5'-phospho-DNA)-tyrosine intermediate" evidence="8 9">
    <location>
        <position position="133"/>
    </location>
</feature>
<comment type="miscellaneous">
    <text evidence="8">Few gyrases are as efficient as E.coli at forming negative supercoils. Not all organisms have 2 type II topoisomerases; in organisms with a single type II topoisomerase this enzyme also has to decatenate newly replicated chromosomes.</text>
</comment>
<evidence type="ECO:0000259" key="10">
    <source>
        <dbReference type="PROSITE" id="PS52040"/>
    </source>
</evidence>
<comment type="subunit">
    <text evidence="8">Heterotetramer, composed of two GyrA and two GyrB chains. In the heterotetramer, GyrA contains the active site tyrosine that forms a transient covalent intermediate with DNA, while GyrB binds cofactors and catalyzes ATP hydrolysis.</text>
</comment>
<dbReference type="FunFam" id="3.90.199.10:FF:000001">
    <property type="entry name" value="DNA gyrase subunit A"/>
    <property type="match status" value="1"/>
</dbReference>
<evidence type="ECO:0000256" key="1">
    <source>
        <dbReference type="ARBA" id="ARBA00000185"/>
    </source>
</evidence>
<evidence type="ECO:0000256" key="2">
    <source>
        <dbReference type="ARBA" id="ARBA00008263"/>
    </source>
</evidence>
<feature type="short sequence motif" description="GyrA-box" evidence="8">
    <location>
        <begin position="537"/>
        <end position="543"/>
    </location>
</feature>
<keyword evidence="3 8" id="KW-0547">Nucleotide-binding</keyword>
<evidence type="ECO:0000256" key="5">
    <source>
        <dbReference type="ARBA" id="ARBA00023029"/>
    </source>
</evidence>
<protein>
    <recommendedName>
        <fullName evidence="8">DNA gyrase subunit A</fullName>
        <ecNumber evidence="8">5.6.2.2</ecNumber>
    </recommendedName>
</protein>
<dbReference type="NCBIfam" id="NF004043">
    <property type="entry name" value="PRK05560.1"/>
    <property type="match status" value="1"/>
</dbReference>
<sequence length="837" mass="93433">MSSNINIDKIKESLNKTKVTDKPISKEVENSFMDYAMSVIVSRAIPDVRDGFKPVHRRVLYAAYNMGMTHDKPYKKSARLVGEVIGKYHPHGDTAAYETMVRMAQDFSMRYMLVDGHGNFGSIDGDSAAAMRYTEARLSKISSEMLKNIEKETVDFSENYDGSEMEPTVLPALFPNMLANGSSGIAVGMATNIPPHNLSEIIDAVLLLTKNKDASVNEIKQVLKGPDFPTKAEIVGTDGINSYFETGRGSITIRSKAEIIHSRDSKSQIIIKEIPYMVNKSNLIDKIVDLVKTEAIEGIADLRDESSREGIRIVIEVKKDTVPEVLLNKLFKMTPLQSNFSVNMLALVDKEPKLLNIKEVLQEYLKHQVNVLVRKTKFELKKAEEREHILEGLFIAVTNIDAVIKIIRESKDNDEAEKQLITKYKLTKIQAKAILDMRLRSLSNLERLKIEQELKEVKALIQELSGILKSSDKQMDIISKELINLKNTYGDERKTEILYGVSASIDDEDLIPVENIVISRSANNYLKRISIETYKIQRRGGVGVKGVSTYNDDEVDDIITTTTHTDILFFTDFGKVYRIRAHEIPPGSRQSKGVPALNLMNIEKNEKILVMLPVEDYSKGFLFLATTKGIVKRTSLSEYNSIKSNGKRAITLREGDQLLSAFLTRGKDEIYLGASNGLLTRFNEQDVRVMGRTASGVKGINIEVKAEGRNKKKIDTSINVVGASSSLSGDLILSIGEKGLGKLSEAENYRLTRRGSKGVVTLKQNDKTGKLIFSSAVKGDEEILIVTSSGKIIRQELKNLRVIGRSTSGVTLVKLQPKEKIISAAVYKKEEDENEIE</sequence>
<dbReference type="Gene3D" id="3.30.1360.40">
    <property type="match status" value="1"/>
</dbReference>
<dbReference type="AlphaFoldDB" id="Q8EX46"/>
<dbReference type="EMBL" id="BA000026">
    <property type="protein sequence ID" value="BAC43794.1"/>
    <property type="molecule type" value="Genomic_DNA"/>
</dbReference>
<organism evidence="11 12">
    <name type="scientific">Malacoplasma penetrans (strain HF-2)</name>
    <name type="common">Mycoplasma penetrans</name>
    <dbReference type="NCBI Taxonomy" id="272633"/>
    <lineage>
        <taxon>Bacteria</taxon>
        <taxon>Bacillati</taxon>
        <taxon>Mycoplasmatota</taxon>
        <taxon>Mycoplasmoidales</taxon>
        <taxon>Mycoplasmoidaceae</taxon>
        <taxon>Malacoplasma</taxon>
    </lineage>
</organism>
<dbReference type="KEGG" id="mpe:MYPE40"/>
<dbReference type="SUPFAM" id="SSF56719">
    <property type="entry name" value="Type II DNA topoisomerase"/>
    <property type="match status" value="1"/>
</dbReference>
<dbReference type="STRING" id="272633.gene:10731095"/>
<dbReference type="GO" id="GO:0005524">
    <property type="term" value="F:ATP binding"/>
    <property type="evidence" value="ECO:0007669"/>
    <property type="project" value="UniProtKB-UniRule"/>
</dbReference>
<dbReference type="InterPro" id="IPR006691">
    <property type="entry name" value="GyrA/parC_rep"/>
</dbReference>
<dbReference type="FunCoup" id="Q8EX46">
    <property type="interactions" value="213"/>
</dbReference>
<dbReference type="GO" id="GO:0034335">
    <property type="term" value="F:DNA negative supercoiling activity"/>
    <property type="evidence" value="ECO:0007669"/>
    <property type="project" value="UniProtKB-ARBA"/>
</dbReference>
<dbReference type="Pfam" id="PF00521">
    <property type="entry name" value="DNA_topoisoIV"/>
    <property type="match status" value="1"/>
</dbReference>
<accession>Q8EX46</accession>
<dbReference type="HAMAP" id="MF_01897">
    <property type="entry name" value="GyrA"/>
    <property type="match status" value="1"/>
</dbReference>
<dbReference type="Pfam" id="PF03989">
    <property type="entry name" value="DNA_gyraseA_C"/>
    <property type="match status" value="6"/>
</dbReference>
<dbReference type="NCBIfam" id="NF004044">
    <property type="entry name" value="PRK05561.1"/>
    <property type="match status" value="1"/>
</dbReference>
<comment type="subcellular location">
    <subcellularLocation>
        <location evidence="8">Cytoplasm</location>
    </subcellularLocation>
</comment>
<dbReference type="InterPro" id="IPR013757">
    <property type="entry name" value="Topo_IIA_A_a_sf"/>
</dbReference>
<keyword evidence="7 8" id="KW-0413">Isomerase</keyword>
<dbReference type="InterPro" id="IPR002205">
    <property type="entry name" value="Topo_IIA_dom_A"/>
</dbReference>
<dbReference type="InterPro" id="IPR035516">
    <property type="entry name" value="Gyrase/topoIV_suA_C"/>
</dbReference>
<dbReference type="SMART" id="SM00434">
    <property type="entry name" value="TOP4c"/>
    <property type="match status" value="1"/>
</dbReference>
<dbReference type="PANTHER" id="PTHR43493:SF5">
    <property type="entry name" value="DNA GYRASE SUBUNIT A, CHLOROPLASTIC_MITOCHONDRIAL"/>
    <property type="match status" value="1"/>
</dbReference>
<keyword evidence="4 8" id="KW-0067">ATP-binding</keyword>
<dbReference type="eggNOG" id="COG0188">
    <property type="taxonomic scope" value="Bacteria"/>
</dbReference>
<dbReference type="Gene3D" id="1.10.268.10">
    <property type="entry name" value="Topoisomerase, domain 3"/>
    <property type="match status" value="1"/>
</dbReference>
<dbReference type="GO" id="GO:0005737">
    <property type="term" value="C:cytoplasm"/>
    <property type="evidence" value="ECO:0007669"/>
    <property type="project" value="UniProtKB-SubCell"/>
</dbReference>
<evidence type="ECO:0000256" key="8">
    <source>
        <dbReference type="HAMAP-Rule" id="MF_01897"/>
    </source>
</evidence>
<dbReference type="Gene3D" id="2.120.10.90">
    <property type="entry name" value="DNA gyrase/topoisomerase IV, subunit A, C-terminal"/>
    <property type="match status" value="1"/>
</dbReference>
<keyword evidence="8" id="KW-0963">Cytoplasm</keyword>
<comment type="catalytic activity">
    <reaction evidence="1 8 9">
        <text>ATP-dependent breakage, passage and rejoining of double-stranded DNA.</text>
        <dbReference type="EC" id="5.6.2.2"/>
    </reaction>
</comment>
<feature type="domain" description="Topo IIA-type catalytic" evidence="10">
    <location>
        <begin position="45"/>
        <end position="510"/>
    </location>
</feature>
<gene>
    <name evidence="8" type="primary">gyrA</name>
    <name evidence="11" type="ordered locus">MYPE40</name>
</gene>
<evidence type="ECO:0000256" key="4">
    <source>
        <dbReference type="ARBA" id="ARBA00022840"/>
    </source>
</evidence>
<dbReference type="GO" id="GO:0006265">
    <property type="term" value="P:DNA topological change"/>
    <property type="evidence" value="ECO:0007669"/>
    <property type="project" value="UniProtKB-UniRule"/>
</dbReference>
<dbReference type="CDD" id="cd00187">
    <property type="entry name" value="TOP4c"/>
    <property type="match status" value="1"/>
</dbReference>
<evidence type="ECO:0000256" key="6">
    <source>
        <dbReference type="ARBA" id="ARBA00023125"/>
    </source>
</evidence>